<dbReference type="AlphaFoldDB" id="A0A835INK9"/>
<dbReference type="InterPro" id="IPR038005">
    <property type="entry name" value="RX-like_CC"/>
</dbReference>
<dbReference type="EMBL" id="JADFTS010000002">
    <property type="protein sequence ID" value="KAF9620504.1"/>
    <property type="molecule type" value="Genomic_DNA"/>
</dbReference>
<sequence length="170" mass="19959">MAQGAVEVLLGKVISLMENEMSILGGICREFNEVKSELVSMKFFLSDGDRRGVTNQGIRTWVEQVRDVAYDVEDVMDEFMYFVNDQRRITNFMGKQMNTIKNVWMGGVKSCLDYEQYRHKLRLFQKEANDIDLIILKIQIQAILVKDCHDQNHFLLKKMKIWWALTKIET</sequence>
<keyword evidence="6" id="KW-1185">Reference proteome</keyword>
<dbReference type="CDD" id="cd14798">
    <property type="entry name" value="RX-CC_like"/>
    <property type="match status" value="1"/>
</dbReference>
<protein>
    <recommendedName>
        <fullName evidence="4">Disease resistance N-terminal domain-containing protein</fullName>
    </recommendedName>
</protein>
<evidence type="ECO:0000256" key="3">
    <source>
        <dbReference type="ARBA" id="ARBA00022821"/>
    </source>
</evidence>
<proteinExistence type="predicted"/>
<dbReference type="Pfam" id="PF18052">
    <property type="entry name" value="Rx_N"/>
    <property type="match status" value="1"/>
</dbReference>
<dbReference type="OrthoDB" id="3027644at2759"/>
<evidence type="ECO:0000313" key="6">
    <source>
        <dbReference type="Proteomes" id="UP000631114"/>
    </source>
</evidence>
<keyword evidence="3" id="KW-0611">Plant defense</keyword>
<dbReference type="Proteomes" id="UP000631114">
    <property type="component" value="Unassembled WGS sequence"/>
</dbReference>
<dbReference type="InterPro" id="IPR041118">
    <property type="entry name" value="Rx_N"/>
</dbReference>
<dbReference type="GO" id="GO:0000166">
    <property type="term" value="F:nucleotide binding"/>
    <property type="evidence" value="ECO:0007669"/>
    <property type="project" value="UniProtKB-KW"/>
</dbReference>
<dbReference type="PANTHER" id="PTHR19338:SF59">
    <property type="entry name" value="OS10G0162832 PROTEIN"/>
    <property type="match status" value="1"/>
</dbReference>
<evidence type="ECO:0000259" key="4">
    <source>
        <dbReference type="Pfam" id="PF18052"/>
    </source>
</evidence>
<dbReference type="PANTHER" id="PTHR19338">
    <property type="entry name" value="TRANSLOCASE OF INNER MITOCHONDRIAL MEMBRANE 13 HOMOLOG"/>
    <property type="match status" value="1"/>
</dbReference>
<feature type="domain" description="Disease resistance N-terminal" evidence="4">
    <location>
        <begin position="5"/>
        <end position="89"/>
    </location>
</feature>
<keyword evidence="2" id="KW-0547">Nucleotide-binding</keyword>
<evidence type="ECO:0000256" key="1">
    <source>
        <dbReference type="ARBA" id="ARBA00022737"/>
    </source>
</evidence>
<keyword evidence="1" id="KW-0677">Repeat</keyword>
<accession>A0A835INK9</accession>
<comment type="caution">
    <text evidence="5">The sequence shown here is derived from an EMBL/GenBank/DDBJ whole genome shotgun (WGS) entry which is preliminary data.</text>
</comment>
<evidence type="ECO:0000313" key="5">
    <source>
        <dbReference type="EMBL" id="KAF9620504.1"/>
    </source>
</evidence>
<dbReference type="Gene3D" id="1.20.5.4130">
    <property type="match status" value="1"/>
</dbReference>
<organism evidence="5 6">
    <name type="scientific">Coptis chinensis</name>
    <dbReference type="NCBI Taxonomy" id="261450"/>
    <lineage>
        <taxon>Eukaryota</taxon>
        <taxon>Viridiplantae</taxon>
        <taxon>Streptophyta</taxon>
        <taxon>Embryophyta</taxon>
        <taxon>Tracheophyta</taxon>
        <taxon>Spermatophyta</taxon>
        <taxon>Magnoliopsida</taxon>
        <taxon>Ranunculales</taxon>
        <taxon>Ranunculaceae</taxon>
        <taxon>Coptidoideae</taxon>
        <taxon>Coptis</taxon>
    </lineage>
</organism>
<dbReference type="GO" id="GO:0006952">
    <property type="term" value="P:defense response"/>
    <property type="evidence" value="ECO:0007669"/>
    <property type="project" value="UniProtKB-KW"/>
</dbReference>
<reference evidence="5 6" key="1">
    <citation type="submission" date="2020-10" db="EMBL/GenBank/DDBJ databases">
        <title>The Coptis chinensis genome and diversification of protoberbering-type alkaloids.</title>
        <authorList>
            <person name="Wang B."/>
            <person name="Shu S."/>
            <person name="Song C."/>
            <person name="Liu Y."/>
        </authorList>
    </citation>
    <scope>NUCLEOTIDE SEQUENCE [LARGE SCALE GENOMIC DNA]</scope>
    <source>
        <strain evidence="5">HL-2020</strain>
        <tissue evidence="5">Leaf</tissue>
    </source>
</reference>
<name>A0A835INK9_9MAGN</name>
<gene>
    <name evidence="5" type="ORF">IFM89_013121</name>
</gene>
<evidence type="ECO:0000256" key="2">
    <source>
        <dbReference type="ARBA" id="ARBA00022741"/>
    </source>
</evidence>